<reference evidence="1 2" key="1">
    <citation type="submission" date="2021-04" db="EMBL/GenBank/DDBJ databases">
        <authorList>
            <person name="Rakotoarivonina H."/>
        </authorList>
    </citation>
    <scope>NUCLEOTIDE SEQUENCE [LARGE SCALE GENOMIC DNA]</scope>
    <source>
        <strain evidence="1 2">XE</strain>
    </source>
</reference>
<evidence type="ECO:0000313" key="1">
    <source>
        <dbReference type="EMBL" id="CAG5088893.1"/>
    </source>
</evidence>
<dbReference type="Proteomes" id="UP000681526">
    <property type="component" value="Unassembled WGS sequence"/>
</dbReference>
<accession>A0ABM8V5I8</accession>
<sequence length="21" mass="2520">MKLAIDNSDKTLLRWKKAKPY</sequence>
<keyword evidence="2" id="KW-1185">Reference proteome</keyword>
<organism evidence="1 2">
    <name type="scientific">Thermobacillus xylanilyticus</name>
    <dbReference type="NCBI Taxonomy" id="76633"/>
    <lineage>
        <taxon>Bacteria</taxon>
        <taxon>Bacillati</taxon>
        <taxon>Bacillota</taxon>
        <taxon>Bacilli</taxon>
        <taxon>Bacillales</taxon>
        <taxon>Paenibacillaceae</taxon>
        <taxon>Thermobacillus</taxon>
    </lineage>
</organism>
<evidence type="ECO:0000313" key="2">
    <source>
        <dbReference type="Proteomes" id="UP000681526"/>
    </source>
</evidence>
<dbReference type="EMBL" id="CAJRAY010000061">
    <property type="protein sequence ID" value="CAG5088893.1"/>
    <property type="molecule type" value="Genomic_DNA"/>
</dbReference>
<proteinExistence type="predicted"/>
<gene>
    <name evidence="1" type="primary">txxe 2228</name>
    <name evidence="1" type="ORF">TXXE_12475</name>
</gene>
<comment type="caution">
    <text evidence="1">The sequence shown here is derived from an EMBL/GenBank/DDBJ whole genome shotgun (WGS) entry which is preliminary data.</text>
</comment>
<protein>
    <submittedName>
        <fullName evidence="1">Uncharacterized protein</fullName>
    </submittedName>
</protein>
<name>A0ABM8V5I8_THEXY</name>